<protein>
    <submittedName>
        <fullName evidence="6">Uncharacterized protein</fullName>
    </submittedName>
</protein>
<evidence type="ECO:0000256" key="2">
    <source>
        <dbReference type="ARBA" id="ARBA00010112"/>
    </source>
</evidence>
<evidence type="ECO:0000313" key="7">
    <source>
        <dbReference type="Proteomes" id="UP000494206"/>
    </source>
</evidence>
<dbReference type="Pfam" id="PF01060">
    <property type="entry name" value="TTR-52"/>
    <property type="match status" value="1"/>
</dbReference>
<gene>
    <name evidence="6" type="ORF">CBOVIS_LOCUS1991</name>
</gene>
<dbReference type="EMBL" id="CADEPM010000001">
    <property type="protein sequence ID" value="CAB3398751.1"/>
    <property type="molecule type" value="Genomic_DNA"/>
</dbReference>
<accession>A0A8S1EAC6</accession>
<dbReference type="AlphaFoldDB" id="A0A8S1EAC6"/>
<comment type="caution">
    <text evidence="6">The sequence shown here is derived from an EMBL/GenBank/DDBJ whole genome shotgun (WGS) entry which is preliminary data.</text>
</comment>
<evidence type="ECO:0000313" key="6">
    <source>
        <dbReference type="EMBL" id="CAB3398751.1"/>
    </source>
</evidence>
<proteinExistence type="inferred from homology"/>
<comment type="subcellular location">
    <subcellularLocation>
        <location evidence="1">Secreted</location>
    </subcellularLocation>
</comment>
<name>A0A8S1EAC6_9PELO</name>
<dbReference type="InterPro" id="IPR001534">
    <property type="entry name" value="Transthyretin-like"/>
</dbReference>
<evidence type="ECO:0000256" key="5">
    <source>
        <dbReference type="SAM" id="SignalP"/>
    </source>
</evidence>
<feature type="chain" id="PRO_5035889704" evidence="5">
    <location>
        <begin position="18"/>
        <end position="105"/>
    </location>
</feature>
<dbReference type="InterPro" id="IPR038479">
    <property type="entry name" value="Transthyretin-like_sf"/>
</dbReference>
<feature type="signal peptide" evidence="5">
    <location>
        <begin position="1"/>
        <end position="17"/>
    </location>
</feature>
<organism evidence="6 7">
    <name type="scientific">Caenorhabditis bovis</name>
    <dbReference type="NCBI Taxonomy" id="2654633"/>
    <lineage>
        <taxon>Eukaryota</taxon>
        <taxon>Metazoa</taxon>
        <taxon>Ecdysozoa</taxon>
        <taxon>Nematoda</taxon>
        <taxon>Chromadorea</taxon>
        <taxon>Rhabditida</taxon>
        <taxon>Rhabditina</taxon>
        <taxon>Rhabditomorpha</taxon>
        <taxon>Rhabditoidea</taxon>
        <taxon>Rhabditidae</taxon>
        <taxon>Peloderinae</taxon>
        <taxon>Caenorhabditis</taxon>
    </lineage>
</organism>
<keyword evidence="3" id="KW-0964">Secreted</keyword>
<evidence type="ECO:0000256" key="1">
    <source>
        <dbReference type="ARBA" id="ARBA00004613"/>
    </source>
</evidence>
<dbReference type="GO" id="GO:0009986">
    <property type="term" value="C:cell surface"/>
    <property type="evidence" value="ECO:0007669"/>
    <property type="project" value="InterPro"/>
</dbReference>
<evidence type="ECO:0000256" key="4">
    <source>
        <dbReference type="ARBA" id="ARBA00022729"/>
    </source>
</evidence>
<comment type="similarity">
    <text evidence="2">Belongs to the nematode transthyretin-like family.</text>
</comment>
<dbReference type="Gene3D" id="2.60.40.3330">
    <property type="match status" value="1"/>
</dbReference>
<sequence>MKTVVFVLALFAEFASSLHSVKAKGRFLCKGKPLVDKEVLIIDRKTIYTIPDDILAESRTDSEGYVEIAGVGGKFLVLDFGDLEVTQTQSVKRGSQFLFDLLRGC</sequence>
<evidence type="ECO:0000256" key="3">
    <source>
        <dbReference type="ARBA" id="ARBA00022525"/>
    </source>
</evidence>
<dbReference type="GO" id="GO:0005576">
    <property type="term" value="C:extracellular region"/>
    <property type="evidence" value="ECO:0007669"/>
    <property type="project" value="UniProtKB-SubCell"/>
</dbReference>
<dbReference type="Proteomes" id="UP000494206">
    <property type="component" value="Unassembled WGS sequence"/>
</dbReference>
<keyword evidence="4 5" id="KW-0732">Signal</keyword>
<keyword evidence="7" id="KW-1185">Reference proteome</keyword>
<reference evidence="6 7" key="1">
    <citation type="submission" date="2020-04" db="EMBL/GenBank/DDBJ databases">
        <authorList>
            <person name="Laetsch R D."/>
            <person name="Stevens L."/>
            <person name="Kumar S."/>
            <person name="Blaxter L. M."/>
        </authorList>
    </citation>
    <scope>NUCLEOTIDE SEQUENCE [LARGE SCALE GENOMIC DNA]</scope>
</reference>